<evidence type="ECO:0000256" key="1">
    <source>
        <dbReference type="SAM" id="MobiDB-lite"/>
    </source>
</evidence>
<accession>A0A7D9EJ95</accession>
<feature type="region of interest" description="Disordered" evidence="1">
    <location>
        <begin position="1"/>
        <end position="46"/>
    </location>
</feature>
<keyword evidence="3" id="KW-1185">Reference proteome</keyword>
<dbReference type="Proteomes" id="UP001152795">
    <property type="component" value="Unassembled WGS sequence"/>
</dbReference>
<evidence type="ECO:0000313" key="2">
    <source>
        <dbReference type="EMBL" id="CAB4008563.1"/>
    </source>
</evidence>
<dbReference type="EMBL" id="CACRXK020006159">
    <property type="protein sequence ID" value="CAB4008563.1"/>
    <property type="molecule type" value="Genomic_DNA"/>
</dbReference>
<feature type="non-terminal residue" evidence="2">
    <location>
        <position position="1"/>
    </location>
</feature>
<sequence>LKRMKFSEPPSFKKKGHEVQYKHNERTNPNYEGLDEDGDPNQGHILRNNKTALENESFVTEAITDLLACQSIAMVDLPPLVVNPLSVATNARGFHTSTLEVLSERCPKKAQKFIYASDQGYGGYAISNHQTLVCQGHWLESERGTSSTWRELKALGASTGSFNSGGM</sequence>
<name>A0A7D9EJ95_PARCT</name>
<dbReference type="AlphaFoldDB" id="A0A7D9EJ95"/>
<evidence type="ECO:0000313" key="3">
    <source>
        <dbReference type="Proteomes" id="UP001152795"/>
    </source>
</evidence>
<comment type="caution">
    <text evidence="2">The sequence shown here is derived from an EMBL/GenBank/DDBJ whole genome shotgun (WGS) entry which is preliminary data.</text>
</comment>
<protein>
    <submittedName>
        <fullName evidence="2">Uncharacterized protein</fullName>
    </submittedName>
</protein>
<proteinExistence type="predicted"/>
<organism evidence="2 3">
    <name type="scientific">Paramuricea clavata</name>
    <name type="common">Red gorgonian</name>
    <name type="synonym">Violescent sea-whip</name>
    <dbReference type="NCBI Taxonomy" id="317549"/>
    <lineage>
        <taxon>Eukaryota</taxon>
        <taxon>Metazoa</taxon>
        <taxon>Cnidaria</taxon>
        <taxon>Anthozoa</taxon>
        <taxon>Octocorallia</taxon>
        <taxon>Malacalcyonacea</taxon>
        <taxon>Plexauridae</taxon>
        <taxon>Paramuricea</taxon>
    </lineage>
</organism>
<feature type="non-terminal residue" evidence="2">
    <location>
        <position position="167"/>
    </location>
</feature>
<gene>
    <name evidence="2" type="ORF">PACLA_8A060888</name>
</gene>
<dbReference type="OrthoDB" id="6157020at2759"/>
<reference evidence="2" key="1">
    <citation type="submission" date="2020-04" db="EMBL/GenBank/DDBJ databases">
        <authorList>
            <person name="Alioto T."/>
            <person name="Alioto T."/>
            <person name="Gomez Garrido J."/>
        </authorList>
    </citation>
    <scope>NUCLEOTIDE SEQUENCE</scope>
    <source>
        <strain evidence="2">A484AB</strain>
    </source>
</reference>
<feature type="compositionally biased region" description="Basic and acidic residues" evidence="1">
    <location>
        <begin position="17"/>
        <end position="26"/>
    </location>
</feature>